<organism evidence="1">
    <name type="scientific">Rhizophora mucronata</name>
    <name type="common">Asiatic mangrove</name>
    <dbReference type="NCBI Taxonomy" id="61149"/>
    <lineage>
        <taxon>Eukaryota</taxon>
        <taxon>Viridiplantae</taxon>
        <taxon>Streptophyta</taxon>
        <taxon>Embryophyta</taxon>
        <taxon>Tracheophyta</taxon>
        <taxon>Spermatophyta</taxon>
        <taxon>Magnoliopsida</taxon>
        <taxon>eudicotyledons</taxon>
        <taxon>Gunneridae</taxon>
        <taxon>Pentapetalae</taxon>
        <taxon>rosids</taxon>
        <taxon>fabids</taxon>
        <taxon>Malpighiales</taxon>
        <taxon>Rhizophoraceae</taxon>
        <taxon>Rhizophora</taxon>
    </lineage>
</organism>
<protein>
    <submittedName>
        <fullName evidence="1">Uncharacterized protein</fullName>
    </submittedName>
</protein>
<name>A0A2P2MLC2_RHIMU</name>
<dbReference type="EMBL" id="GGEC01050541">
    <property type="protein sequence ID" value="MBX31025.1"/>
    <property type="molecule type" value="Transcribed_RNA"/>
</dbReference>
<sequence length="37" mass="4352">MLNSCNELSNHSSHYKLCFSTCTSDLYIYISCYLLQR</sequence>
<evidence type="ECO:0000313" key="1">
    <source>
        <dbReference type="EMBL" id="MBX31025.1"/>
    </source>
</evidence>
<dbReference type="AlphaFoldDB" id="A0A2P2MLC2"/>
<reference evidence="1" key="1">
    <citation type="submission" date="2018-02" db="EMBL/GenBank/DDBJ databases">
        <title>Rhizophora mucronata_Transcriptome.</title>
        <authorList>
            <person name="Meera S.P."/>
            <person name="Sreeshan A."/>
            <person name="Augustine A."/>
        </authorList>
    </citation>
    <scope>NUCLEOTIDE SEQUENCE</scope>
    <source>
        <tissue evidence="1">Leaf</tissue>
    </source>
</reference>
<proteinExistence type="predicted"/>
<accession>A0A2P2MLC2</accession>